<evidence type="ECO:0000313" key="2">
    <source>
        <dbReference type="Proteomes" id="UP000193083"/>
    </source>
</evidence>
<dbReference type="GO" id="GO:0016740">
    <property type="term" value="F:transferase activity"/>
    <property type="evidence" value="ECO:0007669"/>
    <property type="project" value="UniProtKB-KW"/>
</dbReference>
<organism evidence="1 2">
    <name type="scientific">Mesorhizobium australicum</name>
    <dbReference type="NCBI Taxonomy" id="536018"/>
    <lineage>
        <taxon>Bacteria</taxon>
        <taxon>Pseudomonadati</taxon>
        <taxon>Pseudomonadota</taxon>
        <taxon>Alphaproteobacteria</taxon>
        <taxon>Hyphomicrobiales</taxon>
        <taxon>Phyllobacteriaceae</taxon>
        <taxon>Mesorhizobium</taxon>
    </lineage>
</organism>
<gene>
    <name evidence="1" type="ORF">SAMN02982922_2140</name>
</gene>
<dbReference type="OrthoDB" id="8432722at2"/>
<reference evidence="1 2" key="1">
    <citation type="submission" date="2017-04" db="EMBL/GenBank/DDBJ databases">
        <authorList>
            <person name="Afonso C.L."/>
            <person name="Miller P.J."/>
            <person name="Scott M.A."/>
            <person name="Spackman E."/>
            <person name="Goraichik I."/>
            <person name="Dimitrov K.M."/>
            <person name="Suarez D.L."/>
            <person name="Swayne D.E."/>
        </authorList>
    </citation>
    <scope>NUCLEOTIDE SEQUENCE [LARGE SCALE GENOMIC DNA]</scope>
    <source>
        <strain evidence="1 2">B5P</strain>
    </source>
</reference>
<dbReference type="RefSeq" id="WP_085464151.1">
    <property type="nucleotide sequence ID" value="NZ_FXBL01000004.1"/>
</dbReference>
<name>A0A1X7NMP6_9HYPH</name>
<evidence type="ECO:0000313" key="1">
    <source>
        <dbReference type="EMBL" id="SMH39213.1"/>
    </source>
</evidence>
<sequence>MHLVFATSIVPSGTATTGYEIANAAIVDALRRAGVKVTVLGFIWPGAAPSDPEHTIVLGEVDVRTDNASGLQKASWLLRAMSTGLTFSSVKLRAATPDQVRAALASIGPYDGYVLNAAQFAGAFEDVFRDRPAIFVAHNVEYRSAEENAAAARGLMQRVLYTREAGLLRGIERRLCDRADFVWTLAEDDRPLLGIDRDDRSSALPLVTRLDPPPPPGPRETTCDAALIGTWTWQPNRIGLEWFLGEVVPHLPADFTVRIAGKTPSDLASAHPGVRFVGFVPDATEFVRSARVIPLASRAGTGVQLKTIETFELGLPSVATSRSLRGIANVPDNCMIADDPVEFARALVDAARNPGPDADGRAFHAAQRAALDREIARGLARIADAGHEAAA</sequence>
<protein>
    <submittedName>
        <fullName evidence="1">Glycosyl transferases group 1</fullName>
    </submittedName>
</protein>
<dbReference type="Pfam" id="PF13692">
    <property type="entry name" value="Glyco_trans_1_4"/>
    <property type="match status" value="1"/>
</dbReference>
<dbReference type="Gene3D" id="3.40.50.2000">
    <property type="entry name" value="Glycogen Phosphorylase B"/>
    <property type="match status" value="1"/>
</dbReference>
<keyword evidence="2" id="KW-1185">Reference proteome</keyword>
<dbReference type="AlphaFoldDB" id="A0A1X7NMP6"/>
<dbReference type="EMBL" id="FXBL01000004">
    <property type="protein sequence ID" value="SMH39213.1"/>
    <property type="molecule type" value="Genomic_DNA"/>
</dbReference>
<proteinExistence type="predicted"/>
<dbReference type="Proteomes" id="UP000193083">
    <property type="component" value="Unassembled WGS sequence"/>
</dbReference>
<dbReference type="SUPFAM" id="SSF53756">
    <property type="entry name" value="UDP-Glycosyltransferase/glycogen phosphorylase"/>
    <property type="match status" value="1"/>
</dbReference>
<accession>A0A1X7NMP6</accession>
<keyword evidence="1" id="KW-0808">Transferase</keyword>